<proteinExistence type="predicted"/>
<dbReference type="STRING" id="7102.A0A2A4KAK6"/>
<dbReference type="InterPro" id="IPR001254">
    <property type="entry name" value="Trypsin_dom"/>
</dbReference>
<keyword evidence="7" id="KW-0720">Serine protease</keyword>
<dbReference type="PROSITE" id="PS00135">
    <property type="entry name" value="TRYPSIN_SER"/>
    <property type="match status" value="2"/>
</dbReference>
<keyword evidence="7" id="KW-0378">Hydrolase</keyword>
<dbReference type="Pfam" id="PF00089">
    <property type="entry name" value="Trypsin"/>
    <property type="match status" value="1"/>
</dbReference>
<dbReference type="SMART" id="SM00020">
    <property type="entry name" value="Tryp_SPc"/>
    <property type="match status" value="1"/>
</dbReference>
<evidence type="ECO:0000313" key="9">
    <source>
        <dbReference type="EMBL" id="PCG80944.1"/>
    </source>
</evidence>
<evidence type="ECO:0000256" key="4">
    <source>
        <dbReference type="ARBA" id="ARBA00023240"/>
    </source>
</evidence>
<accession>A0A2A4KAK6</accession>
<evidence type="ECO:0000256" key="3">
    <source>
        <dbReference type="ARBA" id="ARBA00023157"/>
    </source>
</evidence>
<dbReference type="InterPro" id="IPR043504">
    <property type="entry name" value="Peptidase_S1_PA_chymotrypsin"/>
</dbReference>
<dbReference type="PROSITE" id="PS50240">
    <property type="entry name" value="TRYPSIN_DOM"/>
    <property type="match status" value="1"/>
</dbReference>
<dbReference type="InterPro" id="IPR009003">
    <property type="entry name" value="Peptidase_S1_PA"/>
</dbReference>
<dbReference type="PANTHER" id="PTHR24260">
    <property type="match status" value="1"/>
</dbReference>
<dbReference type="InterPro" id="IPR051333">
    <property type="entry name" value="CLIP_Serine_Protease"/>
</dbReference>
<dbReference type="Gene3D" id="2.40.10.10">
    <property type="entry name" value="Trypsin-like serine proteases"/>
    <property type="match status" value="2"/>
</dbReference>
<evidence type="ECO:0000256" key="2">
    <source>
        <dbReference type="ARBA" id="ARBA00022656"/>
    </source>
</evidence>
<dbReference type="GO" id="GO:0090729">
    <property type="term" value="F:toxin activity"/>
    <property type="evidence" value="ECO:0007669"/>
    <property type="project" value="UniProtKB-KW"/>
</dbReference>
<dbReference type="GO" id="GO:0006508">
    <property type="term" value="P:proteolysis"/>
    <property type="evidence" value="ECO:0007669"/>
    <property type="project" value="UniProtKB-KW"/>
</dbReference>
<dbReference type="GO" id="GO:0004252">
    <property type="term" value="F:serine-type endopeptidase activity"/>
    <property type="evidence" value="ECO:0007669"/>
    <property type="project" value="InterPro"/>
</dbReference>
<evidence type="ECO:0000256" key="6">
    <source>
        <dbReference type="ARBA" id="ARBA00084094"/>
    </source>
</evidence>
<dbReference type="SUPFAM" id="SSF50494">
    <property type="entry name" value="Trypsin-like serine proteases"/>
    <property type="match status" value="2"/>
</dbReference>
<keyword evidence="3" id="KW-1015">Disulfide bond</keyword>
<dbReference type="InterPro" id="IPR001314">
    <property type="entry name" value="Peptidase_S1A"/>
</dbReference>
<dbReference type="PROSITE" id="PS00134">
    <property type="entry name" value="TRYPSIN_HIS"/>
    <property type="match status" value="1"/>
</dbReference>
<reference evidence="9" key="1">
    <citation type="submission" date="2017-09" db="EMBL/GenBank/DDBJ databases">
        <title>Contemporary evolution of a Lepidopteran species, Heliothis virescens, in response to modern agricultural practices.</title>
        <authorList>
            <person name="Fritz M.L."/>
            <person name="Deyonke A.M."/>
            <person name="Papanicolaou A."/>
            <person name="Micinski S."/>
            <person name="Westbrook J."/>
            <person name="Gould F."/>
        </authorList>
    </citation>
    <scope>NUCLEOTIDE SEQUENCE [LARGE SCALE GENOMIC DNA]</scope>
    <source>
        <strain evidence="9">HvINT-</strain>
        <tissue evidence="9">Whole body</tissue>
    </source>
</reference>
<dbReference type="EMBL" id="NWSH01000008">
    <property type="protein sequence ID" value="PCG80944.1"/>
    <property type="molecule type" value="Genomic_DNA"/>
</dbReference>
<feature type="domain" description="Peptidase S1" evidence="8">
    <location>
        <begin position="141"/>
        <end position="504"/>
    </location>
</feature>
<organism evidence="9">
    <name type="scientific">Heliothis virescens</name>
    <name type="common">Tobacco budworm moth</name>
    <dbReference type="NCBI Taxonomy" id="7102"/>
    <lineage>
        <taxon>Eukaryota</taxon>
        <taxon>Metazoa</taxon>
        <taxon>Ecdysozoa</taxon>
        <taxon>Arthropoda</taxon>
        <taxon>Hexapoda</taxon>
        <taxon>Insecta</taxon>
        <taxon>Pterygota</taxon>
        <taxon>Neoptera</taxon>
        <taxon>Endopterygota</taxon>
        <taxon>Lepidoptera</taxon>
        <taxon>Glossata</taxon>
        <taxon>Ditrysia</taxon>
        <taxon>Noctuoidea</taxon>
        <taxon>Noctuidae</taxon>
        <taxon>Heliothinae</taxon>
        <taxon>Heliothis</taxon>
    </lineage>
</organism>
<keyword evidence="4" id="KW-1199">Hemostasis impairing toxin</keyword>
<dbReference type="InterPro" id="IPR033116">
    <property type="entry name" value="TRYPSIN_SER"/>
</dbReference>
<keyword evidence="7" id="KW-0645">Protease</keyword>
<comment type="subcellular location">
    <subcellularLocation>
        <location evidence="1">Secreted</location>
        <location evidence="1">Extracellular space</location>
    </subcellularLocation>
</comment>
<evidence type="ECO:0000256" key="5">
    <source>
        <dbReference type="ARBA" id="ARBA00055534"/>
    </source>
</evidence>
<protein>
    <recommendedName>
        <fullName evidence="8">Peptidase S1 domain-containing protein</fullName>
    </recommendedName>
</protein>
<keyword evidence="6" id="KW-1205">Fibrinolytic toxin</keyword>
<dbReference type="PRINTS" id="PR00722">
    <property type="entry name" value="CHYMOTRYPSIN"/>
</dbReference>
<comment type="caution">
    <text evidence="9">The sequence shown here is derived from an EMBL/GenBank/DDBJ whole genome shotgun (WGS) entry which is preliminary data.</text>
</comment>
<dbReference type="PANTHER" id="PTHR24260:SF147">
    <property type="entry name" value="EG:BACR7A4.3 PROTEIN-RELATED"/>
    <property type="match status" value="1"/>
</dbReference>
<evidence type="ECO:0000256" key="7">
    <source>
        <dbReference type="RuleBase" id="RU363034"/>
    </source>
</evidence>
<dbReference type="FunFam" id="2.40.10.10:FF:000068">
    <property type="entry name" value="transmembrane protease serine 2"/>
    <property type="match status" value="1"/>
</dbReference>
<dbReference type="GO" id="GO:0005576">
    <property type="term" value="C:extracellular region"/>
    <property type="evidence" value="ECO:0007669"/>
    <property type="project" value="UniProtKB-SubCell"/>
</dbReference>
<name>A0A2A4KAK6_HELVI</name>
<evidence type="ECO:0000259" key="8">
    <source>
        <dbReference type="PROSITE" id="PS50240"/>
    </source>
</evidence>
<dbReference type="InterPro" id="IPR018114">
    <property type="entry name" value="TRYPSIN_HIS"/>
</dbReference>
<sequence length="521" mass="57416">MCELKLPEGASCVTKGVAGTCVNIFKCNSAALTYLYTNAGYDIVKYKIPELPDICSYKDNEPVVCCTDCEIGEEKYRNTAIGPSGDLVDTEHSLAKEKCYDYFQRLPFKCRFPGFLSVTKEWVEDLRCHNLSLGRKTVGFTTGGRNAERWEFPHVALIGYGNDVESAQWLCGGSVISERHILTAAHCTSTRALGNITFAALGLLRRSDPKKFWKIYKIKNIIVHPQYKAPSKYHDIALLETETEIAFGKDLLPACLDTGTQWKVVAGASGWGRLGHRQALADTLQVVDLVEFNVAECSAIFPAHRHLNRGYDHNTQMCYGSKLEVVDTCEGDSGGPLQGHYSKCLYTIVGVTSYGKDCGILGSAGMIAFGKDLLPACLDTGTQWKVVAGASGWGRLGHRQALADTLQVVDLVEFNVAECSAIFPAHRHLNRGYDHNTQMCYGSKLEVVDTCEGDSGGPLQGHYSKCLYTIVGVTSYGKDCGILGSAGMYTRVSHYVPWIESVVWPEETEARLNRLQQIFNY</sequence>
<comment type="function">
    <text evidence="5">Fibrinolytic activity; shows preferential cleavage of Arg-Gly bonds in all three fibrinogen chains. Contact with the caterpillars causes severe bleeding, due the anticoagulant effect of the protein.</text>
</comment>
<gene>
    <name evidence="9" type="ORF">B5V51_12860</name>
</gene>
<dbReference type="CDD" id="cd00190">
    <property type="entry name" value="Tryp_SPc"/>
    <property type="match status" value="1"/>
</dbReference>
<evidence type="ECO:0000256" key="1">
    <source>
        <dbReference type="ARBA" id="ARBA00004239"/>
    </source>
</evidence>
<keyword evidence="2" id="KW-0800">Toxin</keyword>
<dbReference type="AlphaFoldDB" id="A0A2A4KAK6"/>